<comment type="caution">
    <text evidence="1">The sequence shown here is derived from an EMBL/GenBank/DDBJ whole genome shotgun (WGS) entry which is preliminary data.</text>
</comment>
<sequence length="255" mass="28083">MTIILSSSSYTGNIDECNGCDFIAMGYTSGSELTHILPLTSSSCVLDEDIEVLKKQKHKVFVIHTSLELGVRLFQAAKKMGMTGDGYIWIATNRITNLFHSIDSRIIYSLKGMIGVKSYFPKNTRDLRDFRKRFHQKFRSDYPDEEHDEPGIFGSSFLGLGYSLVFSEALLAPAIPSVSARAGGIFLPLVKALCVACGRNVGDETEHKIGSWLMLTCFQTSVISSSMFLTAMTANPLSANLTFNTTKAEGCARHP</sequence>
<reference evidence="1 2" key="2">
    <citation type="journal article" date="2022" name="Mol. Ecol. Resour.">
        <title>The genomes of chicory, endive, great burdock and yacon provide insights into Asteraceae paleo-polyploidization history and plant inulin production.</title>
        <authorList>
            <person name="Fan W."/>
            <person name="Wang S."/>
            <person name="Wang H."/>
            <person name="Wang A."/>
            <person name="Jiang F."/>
            <person name="Liu H."/>
            <person name="Zhao H."/>
            <person name="Xu D."/>
            <person name="Zhang Y."/>
        </authorList>
    </citation>
    <scope>NUCLEOTIDE SEQUENCE [LARGE SCALE GENOMIC DNA]</scope>
    <source>
        <strain evidence="2">cv. Punajuju</strain>
        <tissue evidence="1">Leaves</tissue>
    </source>
</reference>
<dbReference type="Proteomes" id="UP001055811">
    <property type="component" value="Linkage Group LG03"/>
</dbReference>
<keyword evidence="2" id="KW-1185">Reference proteome</keyword>
<proteinExistence type="predicted"/>
<protein>
    <submittedName>
        <fullName evidence="1">Uncharacterized protein</fullName>
    </submittedName>
</protein>
<dbReference type="EMBL" id="CM042011">
    <property type="protein sequence ID" value="KAI3766022.1"/>
    <property type="molecule type" value="Genomic_DNA"/>
</dbReference>
<gene>
    <name evidence="1" type="ORF">L2E82_16070</name>
</gene>
<accession>A0ACB9F4I4</accession>
<name>A0ACB9F4I4_CICIN</name>
<organism evidence="1 2">
    <name type="scientific">Cichorium intybus</name>
    <name type="common">Chicory</name>
    <dbReference type="NCBI Taxonomy" id="13427"/>
    <lineage>
        <taxon>Eukaryota</taxon>
        <taxon>Viridiplantae</taxon>
        <taxon>Streptophyta</taxon>
        <taxon>Embryophyta</taxon>
        <taxon>Tracheophyta</taxon>
        <taxon>Spermatophyta</taxon>
        <taxon>Magnoliopsida</taxon>
        <taxon>eudicotyledons</taxon>
        <taxon>Gunneridae</taxon>
        <taxon>Pentapetalae</taxon>
        <taxon>asterids</taxon>
        <taxon>campanulids</taxon>
        <taxon>Asterales</taxon>
        <taxon>Asteraceae</taxon>
        <taxon>Cichorioideae</taxon>
        <taxon>Cichorieae</taxon>
        <taxon>Cichoriinae</taxon>
        <taxon>Cichorium</taxon>
    </lineage>
</organism>
<evidence type="ECO:0000313" key="1">
    <source>
        <dbReference type="EMBL" id="KAI3766022.1"/>
    </source>
</evidence>
<evidence type="ECO:0000313" key="2">
    <source>
        <dbReference type="Proteomes" id="UP001055811"/>
    </source>
</evidence>
<reference evidence="2" key="1">
    <citation type="journal article" date="2022" name="Mol. Ecol. Resour.">
        <title>The genomes of chicory, endive, great burdock and yacon provide insights into Asteraceae palaeo-polyploidization history and plant inulin production.</title>
        <authorList>
            <person name="Fan W."/>
            <person name="Wang S."/>
            <person name="Wang H."/>
            <person name="Wang A."/>
            <person name="Jiang F."/>
            <person name="Liu H."/>
            <person name="Zhao H."/>
            <person name="Xu D."/>
            <person name="Zhang Y."/>
        </authorList>
    </citation>
    <scope>NUCLEOTIDE SEQUENCE [LARGE SCALE GENOMIC DNA]</scope>
    <source>
        <strain evidence="2">cv. Punajuju</strain>
    </source>
</reference>